<comment type="caution">
    <text evidence="1">The sequence shown here is derived from an EMBL/GenBank/DDBJ whole genome shotgun (WGS) entry which is preliminary data.</text>
</comment>
<reference evidence="1 2" key="1">
    <citation type="submission" date="2024-03" db="EMBL/GenBank/DDBJ databases">
        <title>A high-quality draft genome sequence of Diaporthe vaccinii, a causative agent of upright dieback and viscid rot disease in cranberry plants.</title>
        <authorList>
            <person name="Sarrasin M."/>
            <person name="Lang B.F."/>
            <person name="Burger G."/>
        </authorList>
    </citation>
    <scope>NUCLEOTIDE SEQUENCE [LARGE SCALE GENOMIC DNA]</scope>
    <source>
        <strain evidence="1 2">IS7</strain>
    </source>
</reference>
<keyword evidence="2" id="KW-1185">Reference proteome</keyword>
<accession>A0ABR4DX17</accession>
<sequence length="152" mass="17610">MRRRDYVNNSFEISLVYRNEEGEAVKAMRARYDDRNSANFMCLTTAQKLWGPTLTSGQEIPIRWRRSKDDPKTRHTRCHLRELIEDENQEVNIVFGSEVSRPGSTIATDPPAIEDPELEACRASLRAKNAAMLVDQLTELDMQKLRQKRTSR</sequence>
<organism evidence="1 2">
    <name type="scientific">Diaporthe vaccinii</name>
    <dbReference type="NCBI Taxonomy" id="105482"/>
    <lineage>
        <taxon>Eukaryota</taxon>
        <taxon>Fungi</taxon>
        <taxon>Dikarya</taxon>
        <taxon>Ascomycota</taxon>
        <taxon>Pezizomycotina</taxon>
        <taxon>Sordariomycetes</taxon>
        <taxon>Sordariomycetidae</taxon>
        <taxon>Diaporthales</taxon>
        <taxon>Diaporthaceae</taxon>
        <taxon>Diaporthe</taxon>
        <taxon>Diaporthe eres species complex</taxon>
    </lineage>
</organism>
<dbReference type="Proteomes" id="UP001600888">
    <property type="component" value="Unassembled WGS sequence"/>
</dbReference>
<evidence type="ECO:0000313" key="2">
    <source>
        <dbReference type="Proteomes" id="UP001600888"/>
    </source>
</evidence>
<dbReference type="EMBL" id="JBAWTH010000149">
    <property type="protein sequence ID" value="KAL2274755.1"/>
    <property type="molecule type" value="Genomic_DNA"/>
</dbReference>
<proteinExistence type="predicted"/>
<name>A0ABR4DX17_9PEZI</name>
<protein>
    <submittedName>
        <fullName evidence="1">Uncharacterized protein</fullName>
    </submittedName>
</protein>
<evidence type="ECO:0000313" key="1">
    <source>
        <dbReference type="EMBL" id="KAL2274755.1"/>
    </source>
</evidence>
<gene>
    <name evidence="1" type="ORF">FJTKL_02734</name>
</gene>